<organism evidence="2 3">
    <name type="scientific">Actinoallomurus iriomotensis</name>
    <dbReference type="NCBI Taxonomy" id="478107"/>
    <lineage>
        <taxon>Bacteria</taxon>
        <taxon>Bacillati</taxon>
        <taxon>Actinomycetota</taxon>
        <taxon>Actinomycetes</taxon>
        <taxon>Streptosporangiales</taxon>
        <taxon>Thermomonosporaceae</taxon>
        <taxon>Actinoallomurus</taxon>
    </lineage>
</organism>
<comment type="caution">
    <text evidence="2">The sequence shown here is derived from an EMBL/GenBank/DDBJ whole genome shotgun (WGS) entry which is preliminary data.</text>
</comment>
<feature type="compositionally biased region" description="Basic and acidic residues" evidence="1">
    <location>
        <begin position="24"/>
        <end position="34"/>
    </location>
</feature>
<dbReference type="Proteomes" id="UP001165135">
    <property type="component" value="Unassembled WGS sequence"/>
</dbReference>
<protein>
    <submittedName>
        <fullName evidence="2">Uncharacterized protein</fullName>
    </submittedName>
</protein>
<accession>A0A9W6RHN1</accession>
<reference evidence="2" key="1">
    <citation type="submission" date="2023-03" db="EMBL/GenBank/DDBJ databases">
        <title>Actinoallomurus iriomotensis NBRC 103681.</title>
        <authorList>
            <person name="Ichikawa N."/>
            <person name="Sato H."/>
            <person name="Tonouchi N."/>
        </authorList>
    </citation>
    <scope>NUCLEOTIDE SEQUENCE</scope>
    <source>
        <strain evidence="2">NBRC 103681</strain>
    </source>
</reference>
<name>A0A9W6RHN1_9ACTN</name>
<gene>
    <name evidence="2" type="ORF">Airi01_023470</name>
</gene>
<sequence length="203" mass="22636">MWREVTMATERVNDQVEEDIEDPGADHAVDRTALSDRPGTPGYPSRAESREGADTANATSSELWEPSAPEGQPGPQKDLSEKGDSEPSAPSDLDGKRDYVVDDPTRPGRQITDIDRIEDGTLWEEKSASSAVDIDKWVSKHIDKKFDSYLEARRHLKGYENAPIGFSFSEPSADPEFRSAVENAIEELQKSHPDVTIRLEWPQ</sequence>
<evidence type="ECO:0000313" key="3">
    <source>
        <dbReference type="Proteomes" id="UP001165135"/>
    </source>
</evidence>
<feature type="compositionally biased region" description="Basic and acidic residues" evidence="1">
    <location>
        <begin position="93"/>
        <end position="113"/>
    </location>
</feature>
<dbReference type="EMBL" id="BSTJ01000002">
    <property type="protein sequence ID" value="GLY74080.1"/>
    <property type="molecule type" value="Genomic_DNA"/>
</dbReference>
<evidence type="ECO:0000256" key="1">
    <source>
        <dbReference type="SAM" id="MobiDB-lite"/>
    </source>
</evidence>
<evidence type="ECO:0000313" key="2">
    <source>
        <dbReference type="EMBL" id="GLY74080.1"/>
    </source>
</evidence>
<dbReference type="AlphaFoldDB" id="A0A9W6RHN1"/>
<feature type="region of interest" description="Disordered" evidence="1">
    <location>
        <begin position="1"/>
        <end position="113"/>
    </location>
</feature>
<proteinExistence type="predicted"/>